<dbReference type="EMBL" id="LPJR01000029">
    <property type="protein sequence ID" value="KWF29985.1"/>
    <property type="molecule type" value="Genomic_DNA"/>
</dbReference>
<feature type="transmembrane region" description="Helical" evidence="10">
    <location>
        <begin position="6"/>
        <end position="24"/>
    </location>
</feature>
<evidence type="ECO:0000256" key="7">
    <source>
        <dbReference type="ARBA" id="ARBA00023065"/>
    </source>
</evidence>
<evidence type="ECO:0000259" key="11">
    <source>
        <dbReference type="Pfam" id="PF00999"/>
    </source>
</evidence>
<evidence type="ECO:0000256" key="6">
    <source>
        <dbReference type="ARBA" id="ARBA00023053"/>
    </source>
</evidence>
<feature type="domain" description="Cation/H+ exchanger transmembrane" evidence="11">
    <location>
        <begin position="17"/>
        <end position="401"/>
    </location>
</feature>
<keyword evidence="3" id="KW-1003">Cell membrane</keyword>
<dbReference type="PANTHER" id="PTHR10110:SF86">
    <property type="entry name" value="SODIUM_HYDROGEN EXCHANGER 7"/>
    <property type="match status" value="1"/>
</dbReference>
<dbReference type="GO" id="GO:0051453">
    <property type="term" value="P:regulation of intracellular pH"/>
    <property type="evidence" value="ECO:0007669"/>
    <property type="project" value="TreeGrafter"/>
</dbReference>
<dbReference type="GO" id="GO:0015385">
    <property type="term" value="F:sodium:proton antiporter activity"/>
    <property type="evidence" value="ECO:0007669"/>
    <property type="project" value="InterPro"/>
</dbReference>
<gene>
    <name evidence="12" type="ORF">WT56_16605</name>
</gene>
<evidence type="ECO:0000313" key="13">
    <source>
        <dbReference type="Proteomes" id="UP000062912"/>
    </source>
</evidence>
<keyword evidence="4 10" id="KW-0812">Transmembrane</keyword>
<dbReference type="InterPro" id="IPR006153">
    <property type="entry name" value="Cation/H_exchanger_TM"/>
</dbReference>
<comment type="subcellular location">
    <subcellularLocation>
        <location evidence="1">Cell membrane</location>
        <topology evidence="1">Multi-pass membrane protein</topology>
    </subcellularLocation>
</comment>
<evidence type="ECO:0000256" key="9">
    <source>
        <dbReference type="ARBA" id="ARBA00023201"/>
    </source>
</evidence>
<dbReference type="OrthoDB" id="9809206at2"/>
<keyword evidence="7" id="KW-0406">Ion transport</keyword>
<feature type="transmembrane region" description="Helical" evidence="10">
    <location>
        <begin position="31"/>
        <end position="49"/>
    </location>
</feature>
<feature type="transmembrane region" description="Helical" evidence="10">
    <location>
        <begin position="311"/>
        <end position="329"/>
    </location>
</feature>
<evidence type="ECO:0000256" key="1">
    <source>
        <dbReference type="ARBA" id="ARBA00004651"/>
    </source>
</evidence>
<feature type="transmembrane region" description="Helical" evidence="10">
    <location>
        <begin position="171"/>
        <end position="197"/>
    </location>
</feature>
<proteinExistence type="predicted"/>
<dbReference type="Pfam" id="PF00999">
    <property type="entry name" value="Na_H_Exchanger"/>
    <property type="match status" value="1"/>
</dbReference>
<dbReference type="AlphaFoldDB" id="A0A132EHQ8"/>
<dbReference type="InterPro" id="IPR018422">
    <property type="entry name" value="Cation/H_exchanger_CPA1"/>
</dbReference>
<keyword evidence="5 10" id="KW-1133">Transmembrane helix</keyword>
<feature type="transmembrane region" description="Helical" evidence="10">
    <location>
        <begin position="55"/>
        <end position="75"/>
    </location>
</feature>
<dbReference type="Proteomes" id="UP000062912">
    <property type="component" value="Unassembled WGS sequence"/>
</dbReference>
<evidence type="ECO:0000256" key="2">
    <source>
        <dbReference type="ARBA" id="ARBA00022448"/>
    </source>
</evidence>
<keyword evidence="9" id="KW-0739">Sodium transport</keyword>
<name>A0A132EHQ8_9BURK</name>
<keyword evidence="2" id="KW-0813">Transport</keyword>
<keyword evidence="6" id="KW-0915">Sodium</keyword>
<comment type="caution">
    <text evidence="12">The sequence shown here is derived from an EMBL/GenBank/DDBJ whole genome shotgun (WGS) entry which is preliminary data.</text>
</comment>
<dbReference type="GO" id="GO:0015386">
    <property type="term" value="F:potassium:proton antiporter activity"/>
    <property type="evidence" value="ECO:0007669"/>
    <property type="project" value="TreeGrafter"/>
</dbReference>
<organism evidence="12 13">
    <name type="scientific">Burkholderia pseudomultivorans</name>
    <dbReference type="NCBI Taxonomy" id="1207504"/>
    <lineage>
        <taxon>Bacteria</taxon>
        <taxon>Pseudomonadati</taxon>
        <taxon>Pseudomonadota</taxon>
        <taxon>Betaproteobacteria</taxon>
        <taxon>Burkholderiales</taxon>
        <taxon>Burkholderiaceae</taxon>
        <taxon>Burkholderia</taxon>
        <taxon>Burkholderia cepacia complex</taxon>
    </lineage>
</organism>
<keyword evidence="8 10" id="KW-0472">Membrane</keyword>
<feature type="transmembrane region" description="Helical" evidence="10">
    <location>
        <begin position="380"/>
        <end position="404"/>
    </location>
</feature>
<evidence type="ECO:0000256" key="4">
    <source>
        <dbReference type="ARBA" id="ARBA00022692"/>
    </source>
</evidence>
<dbReference type="Gene3D" id="6.10.140.1330">
    <property type="match status" value="1"/>
</dbReference>
<evidence type="ECO:0000256" key="3">
    <source>
        <dbReference type="ARBA" id="ARBA00022475"/>
    </source>
</evidence>
<accession>A0A132EHQ8</accession>
<protein>
    <submittedName>
        <fullName evidence="12">Sodium:proton exchanger</fullName>
    </submittedName>
</protein>
<evidence type="ECO:0000313" key="12">
    <source>
        <dbReference type="EMBL" id="KWF29985.1"/>
    </source>
</evidence>
<dbReference type="GO" id="GO:0098719">
    <property type="term" value="P:sodium ion import across plasma membrane"/>
    <property type="evidence" value="ECO:0007669"/>
    <property type="project" value="TreeGrafter"/>
</dbReference>
<dbReference type="RefSeq" id="WP_060242046.1">
    <property type="nucleotide sequence ID" value="NZ_LPJR01000029.1"/>
</dbReference>
<dbReference type="PANTHER" id="PTHR10110">
    <property type="entry name" value="SODIUM/HYDROGEN EXCHANGER"/>
    <property type="match status" value="1"/>
</dbReference>
<feature type="transmembrane region" description="Helical" evidence="10">
    <location>
        <begin position="270"/>
        <end position="291"/>
    </location>
</feature>
<evidence type="ECO:0000256" key="8">
    <source>
        <dbReference type="ARBA" id="ARBA00023136"/>
    </source>
</evidence>
<dbReference type="GO" id="GO:0005886">
    <property type="term" value="C:plasma membrane"/>
    <property type="evidence" value="ECO:0007669"/>
    <property type="project" value="UniProtKB-SubCell"/>
</dbReference>
<evidence type="ECO:0000256" key="5">
    <source>
        <dbReference type="ARBA" id="ARBA00022989"/>
    </source>
</evidence>
<feature type="transmembrane region" description="Helical" evidence="10">
    <location>
        <begin position="350"/>
        <end position="368"/>
    </location>
</feature>
<sequence length="523" mass="55820">MSNVELFHYLLLLICGAGALTWLAERVSIPPAVVLLLGGCVVAVAGRRVPDMDPALLLAAVLPPLLMSSGFYTAWKEFRHELASIASLALGAVAFTTAAVAVAVHAANPAMPWAACFTLGAIVSPPDAVAAKAILQRYPLPARLVAVLEGESLVNDASGLLLYQMAVSATLAVAITTASATGLFFSLTLIGIAIGLACGHAMSWAIPRVRDPMLGIVVTFVMAWASYGIAEAVHGSGVLSVVTCGLVLGVRQHRVFDADLRIKAKATWEAIVFVLDALVFILIGLALHGILARVNHEGAVLIAGLRVALPATAAAIAARVVWVLAAMWLPGKLRTQRLDRPRWSFREAVVLGWSGMRGVVSLAAALALPTDFPGRDLIVFSTFLLIIATLVLQGGTLAPMIRLLKLRPAARHTMSEHAVRAHTFGASLAALERRGSDLERAALDRLLAEYRNRVTANEGAHLRGAARADARARMLRVELELVGVSRQALLDLHRDGKVDDAVLHRIESELDFEELRLQRLLEP</sequence>
<feature type="transmembrane region" description="Helical" evidence="10">
    <location>
        <begin position="233"/>
        <end position="250"/>
    </location>
</feature>
<feature type="transmembrane region" description="Helical" evidence="10">
    <location>
        <begin position="82"/>
        <end position="104"/>
    </location>
</feature>
<evidence type="ECO:0000256" key="10">
    <source>
        <dbReference type="SAM" id="Phobius"/>
    </source>
</evidence>
<reference evidence="12 13" key="1">
    <citation type="submission" date="2015-11" db="EMBL/GenBank/DDBJ databases">
        <title>Expanding the genomic diversity of Burkholderia species for the development of highly accurate diagnostics.</title>
        <authorList>
            <person name="Sahl J."/>
            <person name="Keim P."/>
            <person name="Wagner D."/>
        </authorList>
    </citation>
    <scope>NUCLEOTIDE SEQUENCE [LARGE SCALE GENOMIC DNA]</scope>
    <source>
        <strain evidence="12 13">MSMB368WGS</strain>
    </source>
</reference>